<dbReference type="InterPro" id="IPR014284">
    <property type="entry name" value="RNA_pol_sigma-70_dom"/>
</dbReference>
<dbReference type="PANTHER" id="PTHR43133">
    <property type="entry name" value="RNA POLYMERASE ECF-TYPE SIGMA FACTO"/>
    <property type="match status" value="1"/>
</dbReference>
<dbReference type="GO" id="GO:0006352">
    <property type="term" value="P:DNA-templated transcription initiation"/>
    <property type="evidence" value="ECO:0007669"/>
    <property type="project" value="InterPro"/>
</dbReference>
<dbReference type="SUPFAM" id="SSF88659">
    <property type="entry name" value="Sigma3 and sigma4 domains of RNA polymerase sigma factors"/>
    <property type="match status" value="1"/>
</dbReference>
<keyword evidence="2" id="KW-0805">Transcription regulation</keyword>
<dbReference type="Proteomes" id="UP001179121">
    <property type="component" value="Chromosome"/>
</dbReference>
<evidence type="ECO:0000256" key="4">
    <source>
        <dbReference type="ARBA" id="ARBA00023163"/>
    </source>
</evidence>
<dbReference type="InterPro" id="IPR013325">
    <property type="entry name" value="RNA_pol_sigma_r2"/>
</dbReference>
<dbReference type="Pfam" id="PF04542">
    <property type="entry name" value="Sigma70_r2"/>
    <property type="match status" value="1"/>
</dbReference>
<dbReference type="RefSeq" id="WP_289267515.1">
    <property type="nucleotide sequence ID" value="NZ_OX365700.1"/>
</dbReference>
<proteinExistence type="inferred from homology"/>
<dbReference type="InterPro" id="IPR036388">
    <property type="entry name" value="WH-like_DNA-bd_sf"/>
</dbReference>
<dbReference type="Pfam" id="PF08281">
    <property type="entry name" value="Sigma70_r4_2"/>
    <property type="match status" value="1"/>
</dbReference>
<dbReference type="KEGG" id="nti:DNFV4_00959"/>
<dbReference type="Gene3D" id="1.10.1740.10">
    <property type="match status" value="1"/>
</dbReference>
<evidence type="ECO:0000313" key="7">
    <source>
        <dbReference type="EMBL" id="CAI4030531.1"/>
    </source>
</evidence>
<dbReference type="GO" id="GO:0016987">
    <property type="term" value="F:sigma factor activity"/>
    <property type="evidence" value="ECO:0007669"/>
    <property type="project" value="UniProtKB-KW"/>
</dbReference>
<accession>A0AA86T2L1</accession>
<dbReference type="SUPFAM" id="SSF88946">
    <property type="entry name" value="Sigma2 domain of RNA polymerase sigma factors"/>
    <property type="match status" value="1"/>
</dbReference>
<organism evidence="7 8">
    <name type="scientific">Nitrospira tepida</name>
    <dbReference type="NCBI Taxonomy" id="2973512"/>
    <lineage>
        <taxon>Bacteria</taxon>
        <taxon>Pseudomonadati</taxon>
        <taxon>Nitrospirota</taxon>
        <taxon>Nitrospiria</taxon>
        <taxon>Nitrospirales</taxon>
        <taxon>Nitrospiraceae</taxon>
        <taxon>Nitrospira</taxon>
    </lineage>
</organism>
<evidence type="ECO:0000259" key="5">
    <source>
        <dbReference type="Pfam" id="PF04542"/>
    </source>
</evidence>
<reference evidence="7" key="1">
    <citation type="submission" date="2022-10" db="EMBL/GenBank/DDBJ databases">
        <authorList>
            <person name="Koch H."/>
        </authorList>
    </citation>
    <scope>NUCLEOTIDE SEQUENCE</scope>
    <source>
        <strain evidence="7">DNF</strain>
    </source>
</reference>
<dbReference type="CDD" id="cd06171">
    <property type="entry name" value="Sigma70_r4"/>
    <property type="match status" value="1"/>
</dbReference>
<dbReference type="InterPro" id="IPR013249">
    <property type="entry name" value="RNA_pol_sigma70_r4_t2"/>
</dbReference>
<dbReference type="NCBIfam" id="TIGR02937">
    <property type="entry name" value="sigma70-ECF"/>
    <property type="match status" value="1"/>
</dbReference>
<dbReference type="EMBL" id="OX365700">
    <property type="protein sequence ID" value="CAI4030531.1"/>
    <property type="molecule type" value="Genomic_DNA"/>
</dbReference>
<dbReference type="AlphaFoldDB" id="A0AA86T2L1"/>
<dbReference type="GO" id="GO:0003677">
    <property type="term" value="F:DNA binding"/>
    <property type="evidence" value="ECO:0007669"/>
    <property type="project" value="InterPro"/>
</dbReference>
<gene>
    <name evidence="7" type="ORF">DNFV4_00959</name>
</gene>
<dbReference type="InterPro" id="IPR013324">
    <property type="entry name" value="RNA_pol_sigma_r3/r4-like"/>
</dbReference>
<keyword evidence="8" id="KW-1185">Reference proteome</keyword>
<evidence type="ECO:0000256" key="2">
    <source>
        <dbReference type="ARBA" id="ARBA00023015"/>
    </source>
</evidence>
<feature type="domain" description="RNA polymerase sigma factor 70 region 4 type 2" evidence="6">
    <location>
        <begin position="133"/>
        <end position="185"/>
    </location>
</feature>
<sequence length="198" mass="22264">MVGVLAEQSAQEREWLDLIARTAQGDQTAFGRLYDQSSPQVYGLILRMVENTHTAEEVMLDVFTQVWKQAHTYDRQRGTVAGWLMTLARTRAIDRIRAGRTERALHASMEEAEWLPSDQATPEAQSAEGQQRRIVQQALEALSAEQRQPILMAYFGGYSQSEIAERLGIPLGTIKTRMRLGMIKLRDLLAPHGEGLVS</sequence>
<dbReference type="PANTHER" id="PTHR43133:SF62">
    <property type="entry name" value="RNA POLYMERASE SIGMA FACTOR SIGZ"/>
    <property type="match status" value="1"/>
</dbReference>
<evidence type="ECO:0000313" key="8">
    <source>
        <dbReference type="Proteomes" id="UP001179121"/>
    </source>
</evidence>
<feature type="domain" description="RNA polymerase sigma-70 region 2" evidence="5">
    <location>
        <begin position="33"/>
        <end position="99"/>
    </location>
</feature>
<dbReference type="InterPro" id="IPR039425">
    <property type="entry name" value="RNA_pol_sigma-70-like"/>
</dbReference>
<keyword evidence="4" id="KW-0804">Transcription</keyword>
<comment type="similarity">
    <text evidence="1">Belongs to the sigma-70 factor family. ECF subfamily.</text>
</comment>
<dbReference type="InterPro" id="IPR007627">
    <property type="entry name" value="RNA_pol_sigma70_r2"/>
</dbReference>
<evidence type="ECO:0000259" key="6">
    <source>
        <dbReference type="Pfam" id="PF08281"/>
    </source>
</evidence>
<name>A0AA86T2L1_9BACT</name>
<evidence type="ECO:0000256" key="1">
    <source>
        <dbReference type="ARBA" id="ARBA00010641"/>
    </source>
</evidence>
<dbReference type="Gene3D" id="1.10.10.10">
    <property type="entry name" value="Winged helix-like DNA-binding domain superfamily/Winged helix DNA-binding domain"/>
    <property type="match status" value="1"/>
</dbReference>
<keyword evidence="3" id="KW-0731">Sigma factor</keyword>
<evidence type="ECO:0000256" key="3">
    <source>
        <dbReference type="ARBA" id="ARBA00023082"/>
    </source>
</evidence>
<protein>
    <submittedName>
        <fullName evidence="7">Sigma-70 family RNA polymerase sigma factor</fullName>
    </submittedName>
</protein>